<sequence length="88" mass="9647">MLRVEDSLDDGHYVVRAEIPGVDPAKDVEVSVHSGLLTIKAERGESREEKGRRWTSSPGIDRRERVPVPADAGAGRGRPHIIDHRGAT</sequence>
<evidence type="ECO:0000256" key="2">
    <source>
        <dbReference type="RuleBase" id="RU003616"/>
    </source>
</evidence>
<dbReference type="CDD" id="cd06464">
    <property type="entry name" value="ACD_sHsps-like"/>
    <property type="match status" value="1"/>
</dbReference>
<feature type="compositionally biased region" description="Basic and acidic residues" evidence="3">
    <location>
        <begin position="43"/>
        <end position="52"/>
    </location>
</feature>
<dbReference type="Pfam" id="PF00011">
    <property type="entry name" value="HSP20"/>
    <property type="match status" value="1"/>
</dbReference>
<dbReference type="Proteomes" id="UP000255082">
    <property type="component" value="Unassembled WGS sequence"/>
</dbReference>
<evidence type="ECO:0000313" key="6">
    <source>
        <dbReference type="Proteomes" id="UP000255082"/>
    </source>
</evidence>
<dbReference type="Gene3D" id="2.60.40.790">
    <property type="match status" value="1"/>
</dbReference>
<dbReference type="AlphaFoldDB" id="A0A378WTI1"/>
<feature type="region of interest" description="Disordered" evidence="3">
    <location>
        <begin position="43"/>
        <end position="88"/>
    </location>
</feature>
<reference evidence="5 6" key="1">
    <citation type="submission" date="2018-06" db="EMBL/GenBank/DDBJ databases">
        <authorList>
            <consortium name="Pathogen Informatics"/>
            <person name="Doyle S."/>
        </authorList>
    </citation>
    <scope>NUCLEOTIDE SEQUENCE [LARGE SCALE GENOMIC DNA]</scope>
    <source>
        <strain evidence="5 6">NCTC13184</strain>
    </source>
</reference>
<comment type="similarity">
    <text evidence="1 2">Belongs to the small heat shock protein (HSP20) family.</text>
</comment>
<proteinExistence type="inferred from homology"/>
<evidence type="ECO:0000259" key="4">
    <source>
        <dbReference type="PROSITE" id="PS01031"/>
    </source>
</evidence>
<accession>A0A378WTI1</accession>
<protein>
    <submittedName>
        <fullName evidence="5">Nox16</fullName>
    </submittedName>
</protein>
<dbReference type="InterPro" id="IPR002068">
    <property type="entry name" value="A-crystallin/Hsp20_dom"/>
</dbReference>
<evidence type="ECO:0000256" key="1">
    <source>
        <dbReference type="PROSITE-ProRule" id="PRU00285"/>
    </source>
</evidence>
<evidence type="ECO:0000313" key="5">
    <source>
        <dbReference type="EMBL" id="SUA43643.1"/>
    </source>
</evidence>
<dbReference type="EMBL" id="UGRU01000001">
    <property type="protein sequence ID" value="SUA43643.1"/>
    <property type="molecule type" value="Genomic_DNA"/>
</dbReference>
<feature type="domain" description="SHSP" evidence="4">
    <location>
        <begin position="1"/>
        <end position="88"/>
    </location>
</feature>
<dbReference type="RefSeq" id="WP_233427308.1">
    <property type="nucleotide sequence ID" value="NZ_UGRU01000001.1"/>
</dbReference>
<evidence type="ECO:0000256" key="3">
    <source>
        <dbReference type="SAM" id="MobiDB-lite"/>
    </source>
</evidence>
<name>A0A378WTI1_9NOCA</name>
<gene>
    <name evidence="5" type="primary">hspX</name>
    <name evidence="5" type="ORF">NCTC13184_03012</name>
</gene>
<organism evidence="5 6">
    <name type="scientific">Nocardia africana</name>
    <dbReference type="NCBI Taxonomy" id="134964"/>
    <lineage>
        <taxon>Bacteria</taxon>
        <taxon>Bacillati</taxon>
        <taxon>Actinomycetota</taxon>
        <taxon>Actinomycetes</taxon>
        <taxon>Mycobacteriales</taxon>
        <taxon>Nocardiaceae</taxon>
        <taxon>Nocardia</taxon>
    </lineage>
</organism>
<dbReference type="PROSITE" id="PS01031">
    <property type="entry name" value="SHSP"/>
    <property type="match status" value="1"/>
</dbReference>
<dbReference type="SUPFAM" id="SSF49764">
    <property type="entry name" value="HSP20-like chaperones"/>
    <property type="match status" value="1"/>
</dbReference>
<dbReference type="InterPro" id="IPR008978">
    <property type="entry name" value="HSP20-like_chaperone"/>
</dbReference>